<proteinExistence type="predicted"/>
<sequence>MQSGPSPNIDLTLLSSMLSDMNSKSFPDLFPTSLTLPPIKSLIDTKPEEDIEMPPQSPVQSLKAKRRRKTQKITACQHQDKKHYARGMCNSCYHRYGRETYAWLCEHTKRKLYAKGMCEPCYNKQHAETGTKIRISKTLMDSYQTTEIDSI</sequence>
<feature type="region of interest" description="Disordered" evidence="1">
    <location>
        <begin position="47"/>
        <end position="72"/>
    </location>
</feature>
<organism evidence="2 3">
    <name type="scientific">Blepharisma stoltei</name>
    <dbReference type="NCBI Taxonomy" id="1481888"/>
    <lineage>
        <taxon>Eukaryota</taxon>
        <taxon>Sar</taxon>
        <taxon>Alveolata</taxon>
        <taxon>Ciliophora</taxon>
        <taxon>Postciliodesmatophora</taxon>
        <taxon>Heterotrichea</taxon>
        <taxon>Heterotrichida</taxon>
        <taxon>Blepharismidae</taxon>
        <taxon>Blepharisma</taxon>
    </lineage>
</organism>
<gene>
    <name evidence="2" type="ORF">BSTOLATCC_MIC15751</name>
</gene>
<evidence type="ECO:0000256" key="1">
    <source>
        <dbReference type="SAM" id="MobiDB-lite"/>
    </source>
</evidence>
<protein>
    <submittedName>
        <fullName evidence="2">Uncharacterized protein</fullName>
    </submittedName>
</protein>
<accession>A0AAU9IS71</accession>
<keyword evidence="3" id="KW-1185">Reference proteome</keyword>
<reference evidence="2" key="1">
    <citation type="submission" date="2021-09" db="EMBL/GenBank/DDBJ databases">
        <authorList>
            <consortium name="AG Swart"/>
            <person name="Singh M."/>
            <person name="Singh A."/>
            <person name="Seah K."/>
            <person name="Emmerich C."/>
        </authorList>
    </citation>
    <scope>NUCLEOTIDE SEQUENCE</scope>
    <source>
        <strain evidence="2">ATCC30299</strain>
    </source>
</reference>
<comment type="caution">
    <text evidence="2">The sequence shown here is derived from an EMBL/GenBank/DDBJ whole genome shotgun (WGS) entry which is preliminary data.</text>
</comment>
<evidence type="ECO:0000313" key="2">
    <source>
        <dbReference type="EMBL" id="CAG9316318.1"/>
    </source>
</evidence>
<dbReference type="Proteomes" id="UP001162131">
    <property type="component" value="Unassembled WGS sequence"/>
</dbReference>
<dbReference type="AlphaFoldDB" id="A0AAU9IS71"/>
<name>A0AAU9IS71_9CILI</name>
<dbReference type="EMBL" id="CAJZBQ010000015">
    <property type="protein sequence ID" value="CAG9316318.1"/>
    <property type="molecule type" value="Genomic_DNA"/>
</dbReference>
<evidence type="ECO:0000313" key="3">
    <source>
        <dbReference type="Proteomes" id="UP001162131"/>
    </source>
</evidence>